<dbReference type="AlphaFoldDB" id="A0A7G9R1A2"/>
<dbReference type="EMBL" id="CP060712">
    <property type="protein sequence ID" value="QNN49377.1"/>
    <property type="molecule type" value="Genomic_DNA"/>
</dbReference>
<dbReference type="PANTHER" id="PTHR43283:SF11">
    <property type="entry name" value="BETA-LACTAMASE-RELATED DOMAIN-CONTAINING PROTEIN"/>
    <property type="match status" value="1"/>
</dbReference>
<dbReference type="Gene3D" id="3.40.710.10">
    <property type="entry name" value="DD-peptidase/beta-lactamase superfamily"/>
    <property type="match status" value="1"/>
</dbReference>
<reference evidence="4 5" key="1">
    <citation type="submission" date="2020-08" db="EMBL/GenBank/DDBJ databases">
        <title>Genome sequence of Phycicoccus endophyticus JCM 31784T.</title>
        <authorList>
            <person name="Hyun D.-W."/>
            <person name="Bae J.-W."/>
        </authorList>
    </citation>
    <scope>NUCLEOTIDE SEQUENCE [LARGE SCALE GENOMIC DNA]</scope>
    <source>
        <strain evidence="4 5">JCM 31784</strain>
    </source>
</reference>
<sequence>MTLLAQPLERLLALGDLGRAPAGAVVGVHTPARRSVAAGGWAVLPTQESDGVPMTRDTWLDWASVTKVAATTLLLLLLSDAGELDLDQPVARQVPGFAGGGRERVTVTHLLTHTSGLAAWEPLYCRATDVAAATAAVVGLPLVSAPGEVRRYSDLGLVLAGHVVERVTGLDLPTAFRRHVAAPLGLSLRLGPVPAVWAATSADSDVVEQVMVARGEPYPVEASPEDFAGWRGTPVRGDTHDGNAAHAFGGAAGHAGLFGQAADLLALGAALCDGTLLAPATLEAAAHPTPADPTQGLGLRLLERPGPHGAPVTWLWHGGFTGTVWALEPRSGTVVAGGATRLHGTTGPLRTRPSASRGPGPLAGLATGEQIRDVVLAAAHPPKETSR</sequence>
<dbReference type="RefSeq" id="WP_166099580.1">
    <property type="nucleotide sequence ID" value="NZ_BMMY01000005.1"/>
</dbReference>
<keyword evidence="5" id="KW-1185">Reference proteome</keyword>
<dbReference type="KEGG" id="pei:H9L10_14465"/>
<dbReference type="GO" id="GO:0016787">
    <property type="term" value="F:hydrolase activity"/>
    <property type="evidence" value="ECO:0007669"/>
    <property type="project" value="UniProtKB-KW"/>
</dbReference>
<dbReference type="SUPFAM" id="SSF56601">
    <property type="entry name" value="beta-lactamase/transpeptidase-like"/>
    <property type="match status" value="1"/>
</dbReference>
<gene>
    <name evidence="4" type="ORF">H9L10_14465</name>
</gene>
<organism evidence="4 5">
    <name type="scientific">Phycicoccus endophyticus</name>
    <dbReference type="NCBI Taxonomy" id="1690220"/>
    <lineage>
        <taxon>Bacteria</taxon>
        <taxon>Bacillati</taxon>
        <taxon>Actinomycetota</taxon>
        <taxon>Actinomycetes</taxon>
        <taxon>Micrococcales</taxon>
        <taxon>Intrasporangiaceae</taxon>
        <taxon>Phycicoccus</taxon>
    </lineage>
</organism>
<keyword evidence="1" id="KW-0378">Hydrolase</keyword>
<name>A0A7G9R1A2_9MICO</name>
<dbReference type="PANTHER" id="PTHR43283">
    <property type="entry name" value="BETA-LACTAMASE-RELATED"/>
    <property type="match status" value="1"/>
</dbReference>
<dbReference type="InterPro" id="IPR012338">
    <property type="entry name" value="Beta-lactam/transpept-like"/>
</dbReference>
<dbReference type="InterPro" id="IPR001466">
    <property type="entry name" value="Beta-lactam-related"/>
</dbReference>
<evidence type="ECO:0000256" key="2">
    <source>
        <dbReference type="SAM" id="MobiDB-lite"/>
    </source>
</evidence>
<dbReference type="Proteomes" id="UP000515976">
    <property type="component" value="Chromosome"/>
</dbReference>
<feature type="domain" description="Beta-lactamase-related" evidence="3">
    <location>
        <begin position="19"/>
        <end position="344"/>
    </location>
</feature>
<evidence type="ECO:0000313" key="4">
    <source>
        <dbReference type="EMBL" id="QNN49377.1"/>
    </source>
</evidence>
<evidence type="ECO:0000256" key="1">
    <source>
        <dbReference type="ARBA" id="ARBA00022801"/>
    </source>
</evidence>
<dbReference type="InterPro" id="IPR050789">
    <property type="entry name" value="Diverse_Enzym_Activities"/>
</dbReference>
<evidence type="ECO:0000259" key="3">
    <source>
        <dbReference type="Pfam" id="PF00144"/>
    </source>
</evidence>
<protein>
    <submittedName>
        <fullName evidence="4">Beta-lactamase family protein</fullName>
    </submittedName>
</protein>
<accession>A0A7G9R1A2</accession>
<dbReference type="Pfam" id="PF00144">
    <property type="entry name" value="Beta-lactamase"/>
    <property type="match status" value="1"/>
</dbReference>
<feature type="region of interest" description="Disordered" evidence="2">
    <location>
        <begin position="340"/>
        <end position="368"/>
    </location>
</feature>
<proteinExistence type="predicted"/>
<evidence type="ECO:0000313" key="5">
    <source>
        <dbReference type="Proteomes" id="UP000515976"/>
    </source>
</evidence>